<keyword evidence="2" id="KW-1185">Reference proteome</keyword>
<dbReference type="Proteomes" id="UP000800036">
    <property type="component" value="Unassembled WGS sequence"/>
</dbReference>
<dbReference type="EMBL" id="ML976668">
    <property type="protein sequence ID" value="KAF1975969.1"/>
    <property type="molecule type" value="Genomic_DNA"/>
</dbReference>
<dbReference type="AlphaFoldDB" id="A0A6A5VHS0"/>
<gene>
    <name evidence="1" type="ORF">BU23DRAFT_363354</name>
</gene>
<evidence type="ECO:0000313" key="1">
    <source>
        <dbReference type="EMBL" id="KAF1975969.1"/>
    </source>
</evidence>
<protein>
    <submittedName>
        <fullName evidence="1">Uncharacterized protein</fullName>
    </submittedName>
</protein>
<dbReference type="OrthoDB" id="1696280at2759"/>
<feature type="non-terminal residue" evidence="1">
    <location>
        <position position="1"/>
    </location>
</feature>
<organism evidence="1 2">
    <name type="scientific">Bimuria novae-zelandiae CBS 107.79</name>
    <dbReference type="NCBI Taxonomy" id="1447943"/>
    <lineage>
        <taxon>Eukaryota</taxon>
        <taxon>Fungi</taxon>
        <taxon>Dikarya</taxon>
        <taxon>Ascomycota</taxon>
        <taxon>Pezizomycotina</taxon>
        <taxon>Dothideomycetes</taxon>
        <taxon>Pleosporomycetidae</taxon>
        <taxon>Pleosporales</taxon>
        <taxon>Massarineae</taxon>
        <taxon>Didymosphaeriaceae</taxon>
        <taxon>Bimuria</taxon>
    </lineage>
</organism>
<evidence type="ECO:0000313" key="2">
    <source>
        <dbReference type="Proteomes" id="UP000800036"/>
    </source>
</evidence>
<reference evidence="1" key="1">
    <citation type="journal article" date="2020" name="Stud. Mycol.">
        <title>101 Dothideomycetes genomes: a test case for predicting lifestyles and emergence of pathogens.</title>
        <authorList>
            <person name="Haridas S."/>
            <person name="Albert R."/>
            <person name="Binder M."/>
            <person name="Bloem J."/>
            <person name="Labutti K."/>
            <person name="Salamov A."/>
            <person name="Andreopoulos B."/>
            <person name="Baker S."/>
            <person name="Barry K."/>
            <person name="Bills G."/>
            <person name="Bluhm B."/>
            <person name="Cannon C."/>
            <person name="Castanera R."/>
            <person name="Culley D."/>
            <person name="Daum C."/>
            <person name="Ezra D."/>
            <person name="Gonzalez J."/>
            <person name="Henrissat B."/>
            <person name="Kuo A."/>
            <person name="Liang C."/>
            <person name="Lipzen A."/>
            <person name="Lutzoni F."/>
            <person name="Magnuson J."/>
            <person name="Mondo S."/>
            <person name="Nolan M."/>
            <person name="Ohm R."/>
            <person name="Pangilinan J."/>
            <person name="Park H.-J."/>
            <person name="Ramirez L."/>
            <person name="Alfaro M."/>
            <person name="Sun H."/>
            <person name="Tritt A."/>
            <person name="Yoshinaga Y."/>
            <person name="Zwiers L.-H."/>
            <person name="Turgeon B."/>
            <person name="Goodwin S."/>
            <person name="Spatafora J."/>
            <person name="Crous P."/>
            <person name="Grigoriev I."/>
        </authorList>
    </citation>
    <scope>NUCLEOTIDE SEQUENCE</scope>
    <source>
        <strain evidence="1">CBS 107.79</strain>
    </source>
</reference>
<sequence>PDFARRQFVQAHTNKWTGKDSLEDGVVDESAKPGEIPKYALRRARKVRDRAKTGVNDLLRR</sequence>
<feature type="non-terminal residue" evidence="1">
    <location>
        <position position="61"/>
    </location>
</feature>
<accession>A0A6A5VHS0</accession>
<name>A0A6A5VHS0_9PLEO</name>
<proteinExistence type="predicted"/>